<accession>A0AC34QRQ6</accession>
<sequence length="485" mass="55105">MMKLLLFVFLAIGLVNCVDEEENVLVLTEENFDSVVKEHEFILVEFYAPWCGHCKQLAPEYAKVATQLKEEESPIKLAKVDATVHTNLAQKYEVRGFPTLKFFRNGNPIDYKGGRDQEGILSWLKKKTGPPAIDLKTVEDVNSFKDSANVVVIGYFEKSDSDTAQVYVDIADSIDDIPFALVHDKDVAKAVELTKEGIVLYKKFDEGRVDYAEYIVADKLTSWIQANRLALVSEFTQETAPVIFGGEIKSHNLLFVSKESADFDKLFGEFKAAAEKFKGKLLFVYINTDIEDNERILEFFGLQKADIPTIRIISLQEDMAKYKPTFAEITTSGLVKFTQDYLDGKLKPHLMSEEIPEDWDQETVKVLVGKNFKKVALDKTKNVLVKFYAPWCQHCKKLAPVWEELADHYQDSKDVIIAKIDATKNEIEEVKVQSFPTIKFFPANSDEVVDFTGNRTLEGFIQFIDAGGKVETPKEEAKEEKHEEL</sequence>
<evidence type="ECO:0000313" key="1">
    <source>
        <dbReference type="Proteomes" id="UP000887576"/>
    </source>
</evidence>
<dbReference type="Proteomes" id="UP000887576">
    <property type="component" value="Unplaced"/>
</dbReference>
<reference evidence="2" key="1">
    <citation type="submission" date="2022-11" db="UniProtKB">
        <authorList>
            <consortium name="WormBaseParasite"/>
        </authorList>
    </citation>
    <scope>IDENTIFICATION</scope>
</reference>
<organism evidence="1 2">
    <name type="scientific">Panagrolaimus sp. JU765</name>
    <dbReference type="NCBI Taxonomy" id="591449"/>
    <lineage>
        <taxon>Eukaryota</taxon>
        <taxon>Metazoa</taxon>
        <taxon>Ecdysozoa</taxon>
        <taxon>Nematoda</taxon>
        <taxon>Chromadorea</taxon>
        <taxon>Rhabditida</taxon>
        <taxon>Tylenchina</taxon>
        <taxon>Panagrolaimomorpha</taxon>
        <taxon>Panagrolaimoidea</taxon>
        <taxon>Panagrolaimidae</taxon>
        <taxon>Panagrolaimus</taxon>
    </lineage>
</organism>
<name>A0AC34QRQ6_9BILA</name>
<dbReference type="WBParaSite" id="JU765_v2.g18677.t1">
    <property type="protein sequence ID" value="JU765_v2.g18677.t1"/>
    <property type="gene ID" value="JU765_v2.g18677"/>
</dbReference>
<proteinExistence type="predicted"/>
<protein>
    <submittedName>
        <fullName evidence="2">Protein disulfide-isomerase</fullName>
    </submittedName>
</protein>
<evidence type="ECO:0000313" key="2">
    <source>
        <dbReference type="WBParaSite" id="JU765_v2.g18677.t1"/>
    </source>
</evidence>